<dbReference type="EMBL" id="PVFR01000076">
    <property type="protein sequence ID" value="PRE42274.1"/>
    <property type="molecule type" value="Genomic_DNA"/>
</dbReference>
<name>A0AB37APF2_9BURK</name>
<dbReference type="AlphaFoldDB" id="A0AB37APF2"/>
<evidence type="ECO:0000313" key="2">
    <source>
        <dbReference type="Proteomes" id="UP000237811"/>
    </source>
</evidence>
<organism evidence="1 2">
    <name type="scientific">Burkholderia multivorans</name>
    <dbReference type="NCBI Taxonomy" id="87883"/>
    <lineage>
        <taxon>Bacteria</taxon>
        <taxon>Pseudomonadati</taxon>
        <taxon>Pseudomonadota</taxon>
        <taxon>Betaproteobacteria</taxon>
        <taxon>Burkholderiales</taxon>
        <taxon>Burkholderiaceae</taxon>
        <taxon>Burkholderia</taxon>
        <taxon>Burkholderia cepacia complex</taxon>
    </lineage>
</organism>
<proteinExistence type="predicted"/>
<evidence type="ECO:0008006" key="3">
    <source>
        <dbReference type="Google" id="ProtNLM"/>
    </source>
</evidence>
<dbReference type="Proteomes" id="UP000237811">
    <property type="component" value="Unassembled WGS sequence"/>
</dbReference>
<comment type="caution">
    <text evidence="1">The sequence shown here is derived from an EMBL/GenBank/DDBJ whole genome shotgun (WGS) entry which is preliminary data.</text>
</comment>
<sequence length="171" mass="20116">MSLPVSRDPVFDHGSPVLVFPHDPHELRQHVELLARYFKWEGHFDHMQFEADEAVADPDFVRYEAWLFHVPAWDLATEDQGTPRRMIGACCFRWREWSDLEPGWSLDWIWLHPFERDRGHLSKAWPAFEARYGANFHVATPLSLAMQAFLIRRGHPAARPEQIELEDDSRS</sequence>
<reference evidence="1 2" key="1">
    <citation type="submission" date="2018-03" db="EMBL/GenBank/DDBJ databases">
        <authorList>
            <person name="Nguyen K."/>
            <person name="Fouts D."/>
            <person name="Sutton G."/>
        </authorList>
    </citation>
    <scope>NUCLEOTIDE SEQUENCE [LARGE SCALE GENOMIC DNA]</scope>
    <source>
        <strain evidence="1 2">AU14328</strain>
    </source>
</reference>
<dbReference type="SUPFAM" id="SSF55729">
    <property type="entry name" value="Acyl-CoA N-acyltransferases (Nat)"/>
    <property type="match status" value="1"/>
</dbReference>
<protein>
    <recommendedName>
        <fullName evidence="3">GNAT family N-acetyltransferase</fullName>
    </recommendedName>
</protein>
<evidence type="ECO:0000313" key="1">
    <source>
        <dbReference type="EMBL" id="PRE42274.1"/>
    </source>
</evidence>
<accession>A0AB37APF2</accession>
<gene>
    <name evidence="1" type="ORF">C6P99_24635</name>
</gene>
<dbReference type="InterPro" id="IPR016181">
    <property type="entry name" value="Acyl_CoA_acyltransferase"/>
</dbReference>